<evidence type="ECO:0000256" key="4">
    <source>
        <dbReference type="ARBA" id="ARBA00022679"/>
    </source>
</evidence>
<dbReference type="PANTHER" id="PTHR33908:SF3">
    <property type="entry name" value="UNDECAPRENYL PHOSPHATE-ALPHA-4-AMINO-4-DEOXY-L-ARABINOSE ARABINOSYL TRANSFERASE"/>
    <property type="match status" value="1"/>
</dbReference>
<keyword evidence="3" id="KW-0328">Glycosyltransferase</keyword>
<protein>
    <recommendedName>
        <fullName evidence="9">Glycosyltransferase RgtA/B/C/D-like domain-containing protein</fullName>
    </recommendedName>
</protein>
<evidence type="ECO:0000256" key="2">
    <source>
        <dbReference type="ARBA" id="ARBA00022475"/>
    </source>
</evidence>
<dbReference type="GO" id="GO:0016763">
    <property type="term" value="F:pentosyltransferase activity"/>
    <property type="evidence" value="ECO:0007669"/>
    <property type="project" value="TreeGrafter"/>
</dbReference>
<evidence type="ECO:0000256" key="6">
    <source>
        <dbReference type="ARBA" id="ARBA00022989"/>
    </source>
</evidence>
<evidence type="ECO:0000313" key="11">
    <source>
        <dbReference type="Proteomes" id="UP000228496"/>
    </source>
</evidence>
<evidence type="ECO:0000256" key="7">
    <source>
        <dbReference type="ARBA" id="ARBA00023136"/>
    </source>
</evidence>
<keyword evidence="2" id="KW-1003">Cell membrane</keyword>
<comment type="caution">
    <text evidence="10">The sequence shown here is derived from an EMBL/GenBank/DDBJ whole genome shotgun (WGS) entry which is preliminary data.</text>
</comment>
<dbReference type="AlphaFoldDB" id="A0A2J0Q7Q1"/>
<sequence length="558" mass="63734">MNRKKEIIILAIILAIFILIRVWGLDFSYFQDERKYAGVGPFGSGEMIDTPHPPIGEFLWSLTATVFGNDNFRFTPFIFSIANLFLLYYLVKRWFGIKAALWSSLFFSISFYSVLASHTVDLDGAVLPFSFLLSLVYYFKFREVDSYKWGIALLVSLALGFFTKLSFIILIGAIITDFIFEKRHLFSKKLIRGTTFLVLGILAVGGFLFFRAESILQDGGVLKAINYARDFSNISGRSYLQILIQVSKAIFYASPLLIAIPFFITRKRLAEIRIFIIFFILSFLFYVVLFDFSRAALDKYLALIVVPLSVISGVAISDFLKGAGGIRQVLKNKLSVFWALYAGAVLLFINFLPHVAPPQYPKEEWFGRILSFDWNFLFPFTGGSGPLGFYVSWLFIGVVWILTATLVVLYFAKRKLRQGVLIAVLVVGALYNFIFVEEYLFGKFNGDSYALLNNAVRYIEDNDEIKSIITYRDIGGTELTNIGKYEKRIYAIPKNEKVHADLLNSFHGHYLVINIPKIEEDSMYTKYFDSCKIIYQKYSGHIPAIIYDCKKSEEAMVE</sequence>
<evidence type="ECO:0000256" key="3">
    <source>
        <dbReference type="ARBA" id="ARBA00022676"/>
    </source>
</evidence>
<evidence type="ECO:0000313" key="10">
    <source>
        <dbReference type="EMBL" id="PJE51064.1"/>
    </source>
</evidence>
<proteinExistence type="predicted"/>
<feature type="domain" description="Glycosyltransferase RgtA/B/C/D-like" evidence="9">
    <location>
        <begin position="52"/>
        <end position="201"/>
    </location>
</feature>
<dbReference type="GO" id="GO:0010041">
    <property type="term" value="P:response to iron(III) ion"/>
    <property type="evidence" value="ECO:0007669"/>
    <property type="project" value="TreeGrafter"/>
</dbReference>
<feature type="transmembrane region" description="Helical" evidence="8">
    <location>
        <begin position="332"/>
        <end position="352"/>
    </location>
</feature>
<evidence type="ECO:0000259" key="9">
    <source>
        <dbReference type="Pfam" id="PF13231"/>
    </source>
</evidence>
<dbReference type="PANTHER" id="PTHR33908">
    <property type="entry name" value="MANNOSYLTRANSFERASE YKCB-RELATED"/>
    <property type="match status" value="1"/>
</dbReference>
<dbReference type="InterPro" id="IPR050297">
    <property type="entry name" value="LipidA_mod_glycosyltrf_83"/>
</dbReference>
<feature type="transmembrane region" description="Helical" evidence="8">
    <location>
        <begin position="301"/>
        <end position="320"/>
    </location>
</feature>
<dbReference type="GO" id="GO:0009103">
    <property type="term" value="P:lipopolysaccharide biosynthetic process"/>
    <property type="evidence" value="ECO:0007669"/>
    <property type="project" value="UniProtKB-ARBA"/>
</dbReference>
<organism evidence="10 11">
    <name type="scientific">Candidatus Yanofskybacteria bacterium CG10_big_fil_rev_8_21_14_0_10_36_16</name>
    <dbReference type="NCBI Taxonomy" id="1975096"/>
    <lineage>
        <taxon>Bacteria</taxon>
        <taxon>Candidatus Yanofskyibacteriota</taxon>
    </lineage>
</organism>
<feature type="transmembrane region" description="Helical" evidence="8">
    <location>
        <begin position="272"/>
        <end position="289"/>
    </location>
</feature>
<evidence type="ECO:0000256" key="8">
    <source>
        <dbReference type="SAM" id="Phobius"/>
    </source>
</evidence>
<dbReference type="Pfam" id="PF13231">
    <property type="entry name" value="PMT_2"/>
    <property type="match status" value="1"/>
</dbReference>
<feature type="transmembrane region" description="Helical" evidence="8">
    <location>
        <begin position="419"/>
        <end position="436"/>
    </location>
</feature>
<keyword evidence="5 8" id="KW-0812">Transmembrane</keyword>
<feature type="transmembrane region" description="Helical" evidence="8">
    <location>
        <begin position="151"/>
        <end position="178"/>
    </location>
</feature>
<feature type="transmembrane region" description="Helical" evidence="8">
    <location>
        <begin position="74"/>
        <end position="91"/>
    </location>
</feature>
<feature type="transmembrane region" description="Helical" evidence="8">
    <location>
        <begin position="387"/>
        <end position="412"/>
    </location>
</feature>
<dbReference type="InterPro" id="IPR038731">
    <property type="entry name" value="RgtA/B/C-like"/>
</dbReference>
<keyword evidence="6 8" id="KW-1133">Transmembrane helix</keyword>
<feature type="transmembrane region" description="Helical" evidence="8">
    <location>
        <begin position="7"/>
        <end position="24"/>
    </location>
</feature>
<gene>
    <name evidence="10" type="ORF">COV29_02205</name>
</gene>
<dbReference type="EMBL" id="PCXQ01000004">
    <property type="protein sequence ID" value="PJE51064.1"/>
    <property type="molecule type" value="Genomic_DNA"/>
</dbReference>
<comment type="subcellular location">
    <subcellularLocation>
        <location evidence="1">Cell membrane</location>
        <topology evidence="1">Multi-pass membrane protein</topology>
    </subcellularLocation>
</comment>
<name>A0A2J0Q7Q1_9BACT</name>
<keyword evidence="7 8" id="KW-0472">Membrane</keyword>
<feature type="transmembrane region" description="Helical" evidence="8">
    <location>
        <begin position="242"/>
        <end position="265"/>
    </location>
</feature>
<dbReference type="GO" id="GO:0005886">
    <property type="term" value="C:plasma membrane"/>
    <property type="evidence" value="ECO:0007669"/>
    <property type="project" value="UniProtKB-SubCell"/>
</dbReference>
<feature type="transmembrane region" description="Helical" evidence="8">
    <location>
        <begin position="190"/>
        <end position="210"/>
    </location>
</feature>
<evidence type="ECO:0000256" key="1">
    <source>
        <dbReference type="ARBA" id="ARBA00004651"/>
    </source>
</evidence>
<reference evidence="10 11" key="1">
    <citation type="submission" date="2017-09" db="EMBL/GenBank/DDBJ databases">
        <title>Depth-based differentiation of microbial function through sediment-hosted aquifers and enrichment of novel symbionts in the deep terrestrial subsurface.</title>
        <authorList>
            <person name="Probst A.J."/>
            <person name="Ladd B."/>
            <person name="Jarett J.K."/>
            <person name="Geller-Mcgrath D.E."/>
            <person name="Sieber C.M."/>
            <person name="Emerson J.B."/>
            <person name="Anantharaman K."/>
            <person name="Thomas B.C."/>
            <person name="Malmstrom R."/>
            <person name="Stieglmeier M."/>
            <person name="Klingl A."/>
            <person name="Woyke T."/>
            <person name="Ryan C.M."/>
            <person name="Banfield J.F."/>
        </authorList>
    </citation>
    <scope>NUCLEOTIDE SEQUENCE [LARGE SCALE GENOMIC DNA]</scope>
    <source>
        <strain evidence="10">CG10_big_fil_rev_8_21_14_0_10_36_16</strain>
    </source>
</reference>
<evidence type="ECO:0000256" key="5">
    <source>
        <dbReference type="ARBA" id="ARBA00022692"/>
    </source>
</evidence>
<dbReference type="Proteomes" id="UP000228496">
    <property type="component" value="Unassembled WGS sequence"/>
</dbReference>
<accession>A0A2J0Q7Q1</accession>
<keyword evidence="4" id="KW-0808">Transferase</keyword>